<protein>
    <submittedName>
        <fullName evidence="1">Uncharacterized protein</fullName>
    </submittedName>
</protein>
<dbReference type="AlphaFoldDB" id="A0AAJ6HQ96"/>
<dbReference type="Proteomes" id="UP001235874">
    <property type="component" value="Chromosome"/>
</dbReference>
<dbReference type="KEGG" id="mprn:Q3V37_25980"/>
<organism evidence="1 2">
    <name type="scientific">Micromonospora profundi</name>
    <dbReference type="NCBI Taxonomy" id="1420889"/>
    <lineage>
        <taxon>Bacteria</taxon>
        <taxon>Bacillati</taxon>
        <taxon>Actinomycetota</taxon>
        <taxon>Actinomycetes</taxon>
        <taxon>Micromonosporales</taxon>
        <taxon>Micromonosporaceae</taxon>
        <taxon>Micromonospora</taxon>
    </lineage>
</organism>
<sequence length="230" mass="24135">MSLFDRSGDRCCQVRDGFDRPVSGALGIVSTPAGPGATVPMTDRNHRRAPVPVGDVVPGDPPVPITVWPVAAPHEGEAMSNAMGLRLVHSLTHPCDLIIDLAEGPQLARAIIAARRRSHLQAARPVGWGRESATLIVTGWPVADASPVDFFRRCGAHLVPGGCVAVVLAHGDVALPVDVVIAAKRAGLAYLQHIVAADRLPRRGEQAQLAIHTDVLIMIRSAIEGGGVDG</sequence>
<dbReference type="RefSeq" id="WP_306271995.1">
    <property type="nucleotide sequence ID" value="NZ_CP130472.1"/>
</dbReference>
<gene>
    <name evidence="1" type="ORF">Q3V37_25980</name>
</gene>
<dbReference type="EMBL" id="CP130472">
    <property type="protein sequence ID" value="WLS44796.1"/>
    <property type="molecule type" value="Genomic_DNA"/>
</dbReference>
<evidence type="ECO:0000313" key="1">
    <source>
        <dbReference type="EMBL" id="WLS44796.1"/>
    </source>
</evidence>
<evidence type="ECO:0000313" key="2">
    <source>
        <dbReference type="Proteomes" id="UP001235874"/>
    </source>
</evidence>
<proteinExistence type="predicted"/>
<keyword evidence="2" id="KW-1185">Reference proteome</keyword>
<reference evidence="1 2" key="1">
    <citation type="submission" date="2023-07" db="EMBL/GenBank/DDBJ databases">
        <title>Micromonospora profundi TRM 95458 converts glycerol to a new osmotic compound.</title>
        <authorList>
            <person name="Lu D."/>
        </authorList>
    </citation>
    <scope>NUCLEOTIDE SEQUENCE [LARGE SCALE GENOMIC DNA]</scope>
    <source>
        <strain evidence="1 2">TRM95458</strain>
    </source>
</reference>
<accession>A0AAJ6HQ96</accession>
<name>A0AAJ6HQ96_9ACTN</name>